<name>A0AC35U3X1_9BILA</name>
<dbReference type="Proteomes" id="UP000095286">
    <property type="component" value="Unplaced"/>
</dbReference>
<organism evidence="1 2">
    <name type="scientific">Rhabditophanes sp. KR3021</name>
    <dbReference type="NCBI Taxonomy" id="114890"/>
    <lineage>
        <taxon>Eukaryota</taxon>
        <taxon>Metazoa</taxon>
        <taxon>Ecdysozoa</taxon>
        <taxon>Nematoda</taxon>
        <taxon>Chromadorea</taxon>
        <taxon>Rhabditida</taxon>
        <taxon>Tylenchina</taxon>
        <taxon>Panagrolaimomorpha</taxon>
        <taxon>Strongyloidoidea</taxon>
        <taxon>Alloionematidae</taxon>
        <taxon>Rhabditophanes</taxon>
    </lineage>
</organism>
<reference evidence="2" key="1">
    <citation type="submission" date="2016-11" db="UniProtKB">
        <authorList>
            <consortium name="WormBaseParasite"/>
        </authorList>
    </citation>
    <scope>IDENTIFICATION</scope>
    <source>
        <strain evidence="2">KR3021</strain>
    </source>
</reference>
<proteinExistence type="predicted"/>
<evidence type="ECO:0000313" key="1">
    <source>
        <dbReference type="Proteomes" id="UP000095286"/>
    </source>
</evidence>
<accession>A0AC35U3X1</accession>
<evidence type="ECO:0000313" key="2">
    <source>
        <dbReference type="WBParaSite" id="RSKR_0000730000.1"/>
    </source>
</evidence>
<sequence>MDNIKVFAPTGTHFWIGARATRSGSELAPTLKWVNQWPVTHQDNELIPWLTKTGIPSMGNGFASTSNVLCVGYMNYLPPTSGYAYYYDCDNMKFNAICEINNSVRSRLGERIVETIVQTEYSSENRRSRLSDAVRSRLGHD</sequence>
<protein>
    <submittedName>
        <fullName evidence="2">C-type lectin domain-containing protein</fullName>
    </submittedName>
</protein>
<dbReference type="WBParaSite" id="RSKR_0000730000.1">
    <property type="protein sequence ID" value="RSKR_0000730000.1"/>
    <property type="gene ID" value="RSKR_0000730000"/>
</dbReference>